<accession>A0ABV1TBF2</accession>
<organism evidence="1 2">
    <name type="scientific">Streptomyces sp. 900105755</name>
    <dbReference type="NCBI Taxonomy" id="3154389"/>
    <lineage>
        <taxon>Bacteria</taxon>
        <taxon>Bacillati</taxon>
        <taxon>Actinomycetota</taxon>
        <taxon>Actinomycetes</taxon>
        <taxon>Kitasatosporales</taxon>
        <taxon>Streptomycetaceae</taxon>
        <taxon>Streptomyces</taxon>
    </lineage>
</organism>
<evidence type="ECO:0000313" key="1">
    <source>
        <dbReference type="EMBL" id="MER6266969.1"/>
    </source>
</evidence>
<sequence>MQGLVRVLVAGEIVVTKYGDLIDDVLDVPLFCPRCGRTAGLTLVADGREAHLECAEGHVWTDPEVAACGVRQLLHLSTQGSPPRFPGATVRIDMLPRISEDRTLYPPSPDVPGHLLRWEGRVLTATGTPPLTDCLHWARRLCAWALPSDGEVYERLYPPAGGNALDAHMAVVLVALALYATAAAADLARIEQVVPDRAAEPLAGAELRWLRPAGAAGLGGRLRVTDVHRLATAAPETYERWRTAARLVLAANIDDRPAAALADQNGRLPAVADDVAW</sequence>
<dbReference type="Proteomes" id="UP001490365">
    <property type="component" value="Unassembled WGS sequence"/>
</dbReference>
<gene>
    <name evidence="1" type="ORF">ABT211_06650</name>
</gene>
<name>A0ABV1TBF2_9ACTN</name>
<dbReference type="EMBL" id="JBEOZM010000002">
    <property type="protein sequence ID" value="MER6266969.1"/>
    <property type="molecule type" value="Genomic_DNA"/>
</dbReference>
<comment type="caution">
    <text evidence="1">The sequence shown here is derived from an EMBL/GenBank/DDBJ whole genome shotgun (WGS) entry which is preliminary data.</text>
</comment>
<keyword evidence="2" id="KW-1185">Reference proteome</keyword>
<dbReference type="RefSeq" id="WP_351955624.1">
    <property type="nucleotide sequence ID" value="NZ_JBEOZM010000002.1"/>
</dbReference>
<evidence type="ECO:0000313" key="2">
    <source>
        <dbReference type="Proteomes" id="UP001490365"/>
    </source>
</evidence>
<proteinExistence type="predicted"/>
<protein>
    <recommendedName>
        <fullName evidence="3">LigA protein</fullName>
    </recommendedName>
</protein>
<reference evidence="1 2" key="1">
    <citation type="submission" date="2024-06" db="EMBL/GenBank/DDBJ databases">
        <title>The Natural Products Discovery Center: Release of the First 8490 Sequenced Strains for Exploring Actinobacteria Biosynthetic Diversity.</title>
        <authorList>
            <person name="Kalkreuter E."/>
            <person name="Kautsar S.A."/>
            <person name="Yang D."/>
            <person name="Bader C.D."/>
            <person name="Teijaro C.N."/>
            <person name="Fluegel L."/>
            <person name="Davis C.M."/>
            <person name="Simpson J.R."/>
            <person name="Lauterbach L."/>
            <person name="Steele A.D."/>
            <person name="Gui C."/>
            <person name="Meng S."/>
            <person name="Li G."/>
            <person name="Viehrig K."/>
            <person name="Ye F."/>
            <person name="Su P."/>
            <person name="Kiefer A.F."/>
            <person name="Nichols A."/>
            <person name="Cepeda A.J."/>
            <person name="Yan W."/>
            <person name="Fan B."/>
            <person name="Jiang Y."/>
            <person name="Adhikari A."/>
            <person name="Zheng C.-J."/>
            <person name="Schuster L."/>
            <person name="Cowan T.M."/>
            <person name="Smanski M.J."/>
            <person name="Chevrette M.G."/>
            <person name="De Carvalho L.P.S."/>
            <person name="Shen B."/>
        </authorList>
    </citation>
    <scope>NUCLEOTIDE SEQUENCE [LARGE SCALE GENOMIC DNA]</scope>
    <source>
        <strain evidence="1 2">NPDC001694</strain>
    </source>
</reference>
<evidence type="ECO:0008006" key="3">
    <source>
        <dbReference type="Google" id="ProtNLM"/>
    </source>
</evidence>